<protein>
    <submittedName>
        <fullName evidence="1">Uncharacterized protein</fullName>
    </submittedName>
</protein>
<evidence type="ECO:0000313" key="2">
    <source>
        <dbReference type="Proteomes" id="UP000027195"/>
    </source>
</evidence>
<dbReference type="HOGENOM" id="CLU_1299511_0_0_1"/>
<dbReference type="Proteomes" id="UP000027195">
    <property type="component" value="Unassembled WGS sequence"/>
</dbReference>
<dbReference type="AlphaFoldDB" id="A0A067MDX0"/>
<dbReference type="InParanoid" id="A0A067MDX0"/>
<keyword evidence="2" id="KW-1185">Reference proteome</keyword>
<reference evidence="2" key="1">
    <citation type="journal article" date="2014" name="Proc. Natl. Acad. Sci. U.S.A.">
        <title>Extensive sampling of basidiomycete genomes demonstrates inadequacy of the white-rot/brown-rot paradigm for wood decay fungi.</title>
        <authorList>
            <person name="Riley R."/>
            <person name="Salamov A.A."/>
            <person name="Brown D.W."/>
            <person name="Nagy L.G."/>
            <person name="Floudas D."/>
            <person name="Held B.W."/>
            <person name="Levasseur A."/>
            <person name="Lombard V."/>
            <person name="Morin E."/>
            <person name="Otillar R."/>
            <person name="Lindquist E.A."/>
            <person name="Sun H."/>
            <person name="LaButti K.M."/>
            <person name="Schmutz J."/>
            <person name="Jabbour D."/>
            <person name="Luo H."/>
            <person name="Baker S.E."/>
            <person name="Pisabarro A.G."/>
            <person name="Walton J.D."/>
            <person name="Blanchette R.A."/>
            <person name="Henrissat B."/>
            <person name="Martin F."/>
            <person name="Cullen D."/>
            <person name="Hibbett D.S."/>
            <person name="Grigoriev I.V."/>
        </authorList>
    </citation>
    <scope>NUCLEOTIDE SEQUENCE [LARGE SCALE GENOMIC DNA]</scope>
    <source>
        <strain evidence="2">FD-172 SS1</strain>
    </source>
</reference>
<accession>A0A067MDX0</accession>
<evidence type="ECO:0000313" key="1">
    <source>
        <dbReference type="EMBL" id="KDQ13948.1"/>
    </source>
</evidence>
<organism evidence="1 2">
    <name type="scientific">Botryobasidium botryosum (strain FD-172 SS1)</name>
    <dbReference type="NCBI Taxonomy" id="930990"/>
    <lineage>
        <taxon>Eukaryota</taxon>
        <taxon>Fungi</taxon>
        <taxon>Dikarya</taxon>
        <taxon>Basidiomycota</taxon>
        <taxon>Agaricomycotina</taxon>
        <taxon>Agaricomycetes</taxon>
        <taxon>Cantharellales</taxon>
        <taxon>Botryobasidiaceae</taxon>
        <taxon>Botryobasidium</taxon>
    </lineage>
</organism>
<proteinExistence type="predicted"/>
<gene>
    <name evidence="1" type="ORF">BOTBODRAFT_630092</name>
</gene>
<sequence length="212" mass="23208">MTDRLVHLQTVETGPGTGWCTHSLLRQGQGLLKEGQGLVHSLANETGPGMCGWLSHPSSQQTGWCTHRLLKGGQVQAGALTNCWDRAKGVWMVQPFIFTIDRLMHSPADETGAGVCGWISLPSLQQMYWCTHKLWKVGQGLMHSLANETGPGVWIAQSSIFTTDRLMHSLANETGPGVWIAQSSIFTADRLVHSQSIERGPGVWMAHNRQTG</sequence>
<dbReference type="EMBL" id="KL198040">
    <property type="protein sequence ID" value="KDQ13948.1"/>
    <property type="molecule type" value="Genomic_DNA"/>
</dbReference>
<name>A0A067MDX0_BOTB1</name>